<feature type="signal peptide" evidence="3">
    <location>
        <begin position="1"/>
        <end position="32"/>
    </location>
</feature>
<dbReference type="GO" id="GO:0016811">
    <property type="term" value="F:hydrolase activity, acting on carbon-nitrogen (but not peptide) bonds, in linear amides"/>
    <property type="evidence" value="ECO:0007669"/>
    <property type="project" value="TreeGrafter"/>
</dbReference>
<dbReference type="AlphaFoldDB" id="A0A8J7KVL1"/>
<feature type="region of interest" description="Disordered" evidence="2">
    <location>
        <begin position="643"/>
        <end position="662"/>
    </location>
</feature>
<organism evidence="5 6">
    <name type="scientific">Longispora fulva</name>
    <dbReference type="NCBI Taxonomy" id="619741"/>
    <lineage>
        <taxon>Bacteria</taxon>
        <taxon>Bacillati</taxon>
        <taxon>Actinomycetota</taxon>
        <taxon>Actinomycetes</taxon>
        <taxon>Micromonosporales</taxon>
        <taxon>Micromonosporaceae</taxon>
        <taxon>Longispora</taxon>
    </lineage>
</organism>
<feature type="region of interest" description="Disordered" evidence="2">
    <location>
        <begin position="504"/>
        <end position="529"/>
    </location>
</feature>
<dbReference type="SUPFAM" id="SSF89372">
    <property type="entry name" value="Fucose-specific lectin"/>
    <property type="match status" value="2"/>
</dbReference>
<evidence type="ECO:0000313" key="6">
    <source>
        <dbReference type="Proteomes" id="UP000622552"/>
    </source>
</evidence>
<feature type="domain" description="PLL-like beta propeller" evidence="4">
    <location>
        <begin position="356"/>
        <end position="659"/>
    </location>
</feature>
<name>A0A8J7KVL1_9ACTN</name>
<dbReference type="CDD" id="cd22954">
    <property type="entry name" value="PLL_lectin"/>
    <property type="match status" value="1"/>
</dbReference>
<dbReference type="InterPro" id="IPR024078">
    <property type="entry name" value="LmbE-like_dom_sf"/>
</dbReference>
<dbReference type="PANTHER" id="PTHR12993">
    <property type="entry name" value="N-ACETYLGLUCOSAMINYL-PHOSPHATIDYLINOSITOL DE-N-ACETYLASE-RELATED"/>
    <property type="match status" value="1"/>
</dbReference>
<evidence type="ECO:0000259" key="4">
    <source>
        <dbReference type="Pfam" id="PF26607"/>
    </source>
</evidence>
<dbReference type="Proteomes" id="UP000622552">
    <property type="component" value="Unassembled WGS sequence"/>
</dbReference>
<dbReference type="PROSITE" id="PS51318">
    <property type="entry name" value="TAT"/>
    <property type="match status" value="1"/>
</dbReference>
<dbReference type="GO" id="GO:0016137">
    <property type="term" value="P:glycoside metabolic process"/>
    <property type="evidence" value="ECO:0007669"/>
    <property type="project" value="UniProtKB-ARBA"/>
</dbReference>
<evidence type="ECO:0000256" key="1">
    <source>
        <dbReference type="ARBA" id="ARBA00022833"/>
    </source>
</evidence>
<dbReference type="InterPro" id="IPR003737">
    <property type="entry name" value="GlcNAc_PI_deacetylase-related"/>
</dbReference>
<feature type="chain" id="PRO_5035154340" evidence="3">
    <location>
        <begin position="33"/>
        <end position="662"/>
    </location>
</feature>
<keyword evidence="1" id="KW-0862">Zinc</keyword>
<dbReference type="Pfam" id="PF26607">
    <property type="entry name" value="DUF8189"/>
    <property type="match status" value="1"/>
</dbReference>
<dbReference type="PANTHER" id="PTHR12993:SF11">
    <property type="entry name" value="N-ACETYLGLUCOSAMINYL-PHOSPHATIDYLINOSITOL DE-N-ACETYLASE"/>
    <property type="match status" value="1"/>
</dbReference>
<proteinExistence type="predicted"/>
<feature type="compositionally biased region" description="Pro residues" evidence="2">
    <location>
        <begin position="651"/>
        <end position="662"/>
    </location>
</feature>
<dbReference type="InterPro" id="IPR058502">
    <property type="entry name" value="PLL-like_beta-prop"/>
</dbReference>
<accession>A0A8J7KVL1</accession>
<dbReference type="Gene3D" id="3.40.50.10320">
    <property type="entry name" value="LmbE-like"/>
    <property type="match status" value="1"/>
</dbReference>
<evidence type="ECO:0000256" key="2">
    <source>
        <dbReference type="SAM" id="MobiDB-lite"/>
    </source>
</evidence>
<dbReference type="RefSeq" id="WP_197002545.1">
    <property type="nucleotide sequence ID" value="NZ_BONS01000003.1"/>
</dbReference>
<keyword evidence="3" id="KW-0732">Signal</keyword>
<dbReference type="Gene3D" id="2.120.10.70">
    <property type="entry name" value="Fucose-specific lectin"/>
    <property type="match status" value="2"/>
</dbReference>
<evidence type="ECO:0000313" key="5">
    <source>
        <dbReference type="EMBL" id="MBG6135437.1"/>
    </source>
</evidence>
<gene>
    <name evidence="5" type="ORF">IW245_001631</name>
</gene>
<dbReference type="SUPFAM" id="SSF102588">
    <property type="entry name" value="LmbE-like"/>
    <property type="match status" value="1"/>
</dbReference>
<dbReference type="EMBL" id="JADOUF010000001">
    <property type="protein sequence ID" value="MBG6135437.1"/>
    <property type="molecule type" value="Genomic_DNA"/>
</dbReference>
<evidence type="ECO:0000256" key="3">
    <source>
        <dbReference type="SAM" id="SignalP"/>
    </source>
</evidence>
<comment type="caution">
    <text evidence="5">The sequence shown here is derived from an EMBL/GenBank/DDBJ whole genome shotgun (WGS) entry which is preliminary data.</text>
</comment>
<reference evidence="5" key="1">
    <citation type="submission" date="2020-11" db="EMBL/GenBank/DDBJ databases">
        <title>Sequencing the genomes of 1000 actinobacteria strains.</title>
        <authorList>
            <person name="Klenk H.-P."/>
        </authorList>
    </citation>
    <scope>NUCLEOTIDE SEQUENCE</scope>
    <source>
        <strain evidence="5">DSM 45356</strain>
    </source>
</reference>
<protein>
    <submittedName>
        <fullName evidence="5">LmbE family N-acetylglucosaminyl deacetylase</fullName>
    </submittedName>
</protein>
<dbReference type="Pfam" id="PF02585">
    <property type="entry name" value="PIG-L"/>
    <property type="match status" value="1"/>
</dbReference>
<sequence length="662" mass="70577">MRILRRGPVAMLSVLLAAAGLTGASSAPPAHAEDGPTPERLAQIVAHPDDEILFLNPDLQRSAEAGYANTTVYLTAGDADRGPEYSRSRQDGAMEAHRHMAGVAPCATPRACWTQDAPTIGPSTVQRFTLTARPAVQLIFLNVRDGYDDGASCDLMHLWTDGGFTATPVVPDDATDPDAVGRTRYTHVTLRDTVVAILRAVRPTLVRGQDPHPDHRYQPGYRCLGQTFDDHYDHVASALFTEEVTGWYTGPGDNHRLAVQYYRQNNIQTLVPNLTAHDRDLKDAVFRHYIPYDDATRDPAGNPAPVYVAYSKVMYPRFPRGTAWVGRNANGQLQPFVVLDGRVLTWRQTGDGAYSGPVDLGNPGVPLTGVLTVGNNADGRLEIFAVGANPDAGVFTTWQTSTDGAWVGRWDNFGNPNDDITPQVRRAVSGAAVGINADGRMQIFVTNGNGGLGSKWQTSANGTWTPTWLDMGGSDIQGVPVSVTGADGRIEVFAATRTTIDHRSQTAPNSGFVSHTLPGHPGSPVSAARNGDGRLEIFYRAGDSGTLEHVYQTTPGGEWNGPLDLGGPGGVGEPATLTSGGRILVFARNEATGISHIRQTPQGWGPSGWTDAAGASIDTPAAGVDASGRVVVFHLAPNGRLYAAAQNNPGPDSPFRPWAPLP</sequence>
<keyword evidence="6" id="KW-1185">Reference proteome</keyword>
<dbReference type="InterPro" id="IPR006311">
    <property type="entry name" value="TAT_signal"/>
</dbReference>